<protein>
    <submittedName>
        <fullName evidence="7">FAD-binding oxidoreductase</fullName>
    </submittedName>
</protein>
<keyword evidence="3" id="KW-0285">Flavoprotein</keyword>
<dbReference type="Gene3D" id="3.30.465.10">
    <property type="match status" value="1"/>
</dbReference>
<gene>
    <name evidence="7" type="ORF">RM445_31015</name>
</gene>
<evidence type="ECO:0000256" key="3">
    <source>
        <dbReference type="ARBA" id="ARBA00022630"/>
    </source>
</evidence>
<dbReference type="SUPFAM" id="SSF56176">
    <property type="entry name" value="FAD-binding/transporter-associated domain-like"/>
    <property type="match status" value="1"/>
</dbReference>
<accession>A0ABU2NK10</accession>
<evidence type="ECO:0000259" key="6">
    <source>
        <dbReference type="PROSITE" id="PS51387"/>
    </source>
</evidence>
<dbReference type="Pfam" id="PF08031">
    <property type="entry name" value="BBE"/>
    <property type="match status" value="1"/>
</dbReference>
<evidence type="ECO:0000256" key="5">
    <source>
        <dbReference type="ARBA" id="ARBA00023002"/>
    </source>
</evidence>
<dbReference type="InterPro" id="IPR006094">
    <property type="entry name" value="Oxid_FAD_bind_N"/>
</dbReference>
<dbReference type="Gene3D" id="3.30.43.10">
    <property type="entry name" value="Uridine Diphospho-n-acetylenolpyruvylglucosamine Reductase, domain 2"/>
    <property type="match status" value="1"/>
</dbReference>
<keyword evidence="5" id="KW-0560">Oxidoreductase</keyword>
<dbReference type="PANTHER" id="PTHR42973">
    <property type="entry name" value="BINDING OXIDOREDUCTASE, PUTATIVE (AFU_ORTHOLOGUE AFUA_1G17690)-RELATED"/>
    <property type="match status" value="1"/>
</dbReference>
<dbReference type="PANTHER" id="PTHR42973:SF39">
    <property type="entry name" value="FAD-BINDING PCMH-TYPE DOMAIN-CONTAINING PROTEIN"/>
    <property type="match status" value="1"/>
</dbReference>
<comment type="cofactor">
    <cofactor evidence="1">
        <name>FAD</name>
        <dbReference type="ChEBI" id="CHEBI:57692"/>
    </cofactor>
</comment>
<name>A0ABU2NK10_9PSEU</name>
<comment type="caution">
    <text evidence="7">The sequence shown here is derived from an EMBL/GenBank/DDBJ whole genome shotgun (WGS) entry which is preliminary data.</text>
</comment>
<keyword evidence="4" id="KW-0274">FAD</keyword>
<evidence type="ECO:0000256" key="4">
    <source>
        <dbReference type="ARBA" id="ARBA00022827"/>
    </source>
</evidence>
<feature type="domain" description="FAD-binding PCMH-type" evidence="6">
    <location>
        <begin position="28"/>
        <end position="198"/>
    </location>
</feature>
<dbReference type="PROSITE" id="PS51387">
    <property type="entry name" value="FAD_PCMH"/>
    <property type="match status" value="1"/>
</dbReference>
<dbReference type="InterPro" id="IPR016166">
    <property type="entry name" value="FAD-bd_PCMH"/>
</dbReference>
<dbReference type="Proteomes" id="UP001183202">
    <property type="component" value="Unassembled WGS sequence"/>
</dbReference>
<dbReference type="EMBL" id="JAVREJ010000053">
    <property type="protein sequence ID" value="MDT0353922.1"/>
    <property type="molecule type" value="Genomic_DNA"/>
</dbReference>
<dbReference type="InterPro" id="IPR016167">
    <property type="entry name" value="FAD-bd_PCMH_sub1"/>
</dbReference>
<organism evidence="7 8">
    <name type="scientific">Pseudonocardia charpentierae</name>
    <dbReference type="NCBI Taxonomy" id="3075545"/>
    <lineage>
        <taxon>Bacteria</taxon>
        <taxon>Bacillati</taxon>
        <taxon>Actinomycetota</taxon>
        <taxon>Actinomycetes</taxon>
        <taxon>Pseudonocardiales</taxon>
        <taxon>Pseudonocardiaceae</taxon>
        <taxon>Pseudonocardia</taxon>
    </lineage>
</organism>
<dbReference type="InterPro" id="IPR016169">
    <property type="entry name" value="FAD-bd_PCMH_sub2"/>
</dbReference>
<dbReference type="InterPro" id="IPR050416">
    <property type="entry name" value="FAD-linked_Oxidoreductase"/>
</dbReference>
<dbReference type="Pfam" id="PF01565">
    <property type="entry name" value="FAD_binding_4"/>
    <property type="match status" value="1"/>
</dbReference>
<sequence>MPTGLVGDVIWPADDRYDSSRVVFNAMIDRRPLAVLRCHDPSDVQRGIAYARHHDLPLSVKGGGHNVAGNAVCDDGLVLDLSPMKTALVDAAKRTARAGAGLLLGELDRSTQEHGLATPLGVVSLTGIAGLTLGGGLGWLNRKHGLACDNLVGAEVVTADGAVLHANTDTHPDLFWALRGGGGNFGVVTEFEYRLHSVGPVLAGAVSHPLQAAPEFLKLHDELVASAPDELSTAVSLALDPAGEPVITVALCWCGPHDDGNKVLEPLMSHGRPIFSQIGPVPYTDWQRGPDSGFPPGRLHYWKAGWLRDLTDAAITTLLDCLQTMPSSFSGIGLQHMGGAAARIASAATAFAHRAEQYDMLILSQWAGPADSERNIAWTRDTFAAMEPHLADAVYVNNLGDEGQTRVQAAYGANYERLAEVKRRYDPDNLLRINQNVAPAPA</sequence>
<evidence type="ECO:0000313" key="8">
    <source>
        <dbReference type="Proteomes" id="UP001183202"/>
    </source>
</evidence>
<dbReference type="InterPro" id="IPR012951">
    <property type="entry name" value="BBE"/>
</dbReference>
<dbReference type="PROSITE" id="PS00862">
    <property type="entry name" value="OX2_COVAL_FAD"/>
    <property type="match status" value="1"/>
</dbReference>
<proteinExistence type="inferred from homology"/>
<reference evidence="8" key="1">
    <citation type="submission" date="2023-07" db="EMBL/GenBank/DDBJ databases">
        <title>30 novel species of actinomycetes from the DSMZ collection.</title>
        <authorList>
            <person name="Nouioui I."/>
        </authorList>
    </citation>
    <scope>NUCLEOTIDE SEQUENCE [LARGE SCALE GENOMIC DNA]</scope>
    <source>
        <strain evidence="8">DSM 45834</strain>
    </source>
</reference>
<dbReference type="RefSeq" id="WP_311560431.1">
    <property type="nucleotide sequence ID" value="NZ_JAVREJ010000053.1"/>
</dbReference>
<dbReference type="InterPro" id="IPR036318">
    <property type="entry name" value="FAD-bd_PCMH-like_sf"/>
</dbReference>
<keyword evidence="8" id="KW-1185">Reference proteome</keyword>
<evidence type="ECO:0000256" key="1">
    <source>
        <dbReference type="ARBA" id="ARBA00001974"/>
    </source>
</evidence>
<dbReference type="InterPro" id="IPR006093">
    <property type="entry name" value="Oxy_OxRdtase_FAD_BS"/>
</dbReference>
<evidence type="ECO:0000256" key="2">
    <source>
        <dbReference type="ARBA" id="ARBA00005466"/>
    </source>
</evidence>
<comment type="similarity">
    <text evidence="2">Belongs to the oxygen-dependent FAD-linked oxidoreductase family.</text>
</comment>
<evidence type="ECO:0000313" key="7">
    <source>
        <dbReference type="EMBL" id="MDT0353922.1"/>
    </source>
</evidence>
<dbReference type="Gene3D" id="3.40.462.20">
    <property type="match status" value="1"/>
</dbReference>